<dbReference type="PROSITE" id="PS51904">
    <property type="entry name" value="GLYCOSYL_HYDROL_F25_2"/>
    <property type="match status" value="1"/>
</dbReference>
<dbReference type="AlphaFoldDB" id="A0A934VUN1"/>
<evidence type="ECO:0000313" key="3">
    <source>
        <dbReference type="EMBL" id="MBK1882712.1"/>
    </source>
</evidence>
<proteinExistence type="inferred from homology"/>
<name>A0A934VUN1_9BACT</name>
<dbReference type="GO" id="GO:0003796">
    <property type="term" value="F:lysozyme activity"/>
    <property type="evidence" value="ECO:0007669"/>
    <property type="project" value="InterPro"/>
</dbReference>
<reference evidence="3" key="1">
    <citation type="submission" date="2021-01" db="EMBL/GenBank/DDBJ databases">
        <title>Modified the classification status of verrucomicrobia.</title>
        <authorList>
            <person name="Feng X."/>
        </authorList>
    </citation>
    <scope>NUCLEOTIDE SEQUENCE</scope>
    <source>
        <strain evidence="3">KCTC 22041</strain>
    </source>
</reference>
<dbReference type="InterPro" id="IPR017853">
    <property type="entry name" value="GH"/>
</dbReference>
<dbReference type="Gene3D" id="3.20.20.80">
    <property type="entry name" value="Glycosidases"/>
    <property type="match status" value="1"/>
</dbReference>
<organism evidence="3 4">
    <name type="scientific">Luteolibacter pohnpeiensis</name>
    <dbReference type="NCBI Taxonomy" id="454153"/>
    <lineage>
        <taxon>Bacteria</taxon>
        <taxon>Pseudomonadati</taxon>
        <taxon>Verrucomicrobiota</taxon>
        <taxon>Verrucomicrobiia</taxon>
        <taxon>Verrucomicrobiales</taxon>
        <taxon>Verrucomicrobiaceae</taxon>
        <taxon>Luteolibacter</taxon>
    </lineage>
</organism>
<dbReference type="GO" id="GO:0009253">
    <property type="term" value="P:peptidoglycan catabolic process"/>
    <property type="evidence" value="ECO:0007669"/>
    <property type="project" value="InterPro"/>
</dbReference>
<keyword evidence="4" id="KW-1185">Reference proteome</keyword>
<evidence type="ECO:0000256" key="2">
    <source>
        <dbReference type="SAM" id="MobiDB-lite"/>
    </source>
</evidence>
<gene>
    <name evidence="3" type="ORF">JIN85_09805</name>
</gene>
<dbReference type="SUPFAM" id="SSF51445">
    <property type="entry name" value="(Trans)glycosidases"/>
    <property type="match status" value="1"/>
</dbReference>
<dbReference type="RefSeq" id="WP_200270124.1">
    <property type="nucleotide sequence ID" value="NZ_JAENIJ010000013.1"/>
</dbReference>
<dbReference type="InterPro" id="IPR002053">
    <property type="entry name" value="Glyco_hydro_25"/>
</dbReference>
<comment type="similarity">
    <text evidence="1">Belongs to the glycosyl hydrolase 25 family.</text>
</comment>
<evidence type="ECO:0000313" key="4">
    <source>
        <dbReference type="Proteomes" id="UP000603141"/>
    </source>
</evidence>
<evidence type="ECO:0008006" key="5">
    <source>
        <dbReference type="Google" id="ProtNLM"/>
    </source>
</evidence>
<dbReference type="EMBL" id="JAENIJ010000013">
    <property type="protein sequence ID" value="MBK1882712.1"/>
    <property type="molecule type" value="Genomic_DNA"/>
</dbReference>
<feature type="region of interest" description="Disordered" evidence="2">
    <location>
        <begin position="41"/>
        <end position="60"/>
    </location>
</feature>
<dbReference type="Pfam" id="PF01183">
    <property type="entry name" value="Glyco_hydro_25"/>
    <property type="match status" value="1"/>
</dbReference>
<sequence>MRFLSLAGFVATLAMPWLLNSCGGYGRVELAQAPKIVNVSSYDPKERQRGGDSFSQNDVSGLKQNGALGLIARTGKGRLIDDKCADFLSAANRQGMLLGTYYFVLADVDPVWQADRYLSRLKEITSSRGLQGRKILLVGDFDTKSDPGDFIAFINRIQQRTGVLPVIYLENSAQLRSTLSNASSAQKRRIRQCPYWLALYSHTSGFRTPKDLMNAYGVWNDWAMWQYGGVEWSGRSISKHYYHGPWKSPEYFGTMDRPLEHNAFNGTQQDLRKFWDQHSWAP</sequence>
<comment type="caution">
    <text evidence="3">The sequence shown here is derived from an EMBL/GenBank/DDBJ whole genome shotgun (WGS) entry which is preliminary data.</text>
</comment>
<evidence type="ECO:0000256" key="1">
    <source>
        <dbReference type="ARBA" id="ARBA00010646"/>
    </source>
</evidence>
<dbReference type="GO" id="GO:0016998">
    <property type="term" value="P:cell wall macromolecule catabolic process"/>
    <property type="evidence" value="ECO:0007669"/>
    <property type="project" value="InterPro"/>
</dbReference>
<protein>
    <recommendedName>
        <fullName evidence="5">Glycosyl hydrolase family 25</fullName>
    </recommendedName>
</protein>
<dbReference type="Proteomes" id="UP000603141">
    <property type="component" value="Unassembled WGS sequence"/>
</dbReference>
<accession>A0A934VUN1</accession>